<dbReference type="PROSITE" id="PS50294">
    <property type="entry name" value="WD_REPEATS_REGION"/>
    <property type="match status" value="1"/>
</dbReference>
<feature type="repeat" description="WD" evidence="1">
    <location>
        <begin position="93"/>
        <end position="124"/>
    </location>
</feature>
<keyword evidence="1" id="KW-0853">WD repeat</keyword>
<evidence type="ECO:0000256" key="1">
    <source>
        <dbReference type="PROSITE-ProRule" id="PRU00221"/>
    </source>
</evidence>
<dbReference type="InterPro" id="IPR036322">
    <property type="entry name" value="WD40_repeat_dom_sf"/>
</dbReference>
<dbReference type="SMART" id="SM00320">
    <property type="entry name" value="WD40"/>
    <property type="match status" value="2"/>
</dbReference>
<dbReference type="SUPFAM" id="SSF50978">
    <property type="entry name" value="WD40 repeat-like"/>
    <property type="match status" value="1"/>
</dbReference>
<proteinExistence type="predicted"/>
<dbReference type="Gene3D" id="2.130.10.10">
    <property type="entry name" value="YVTN repeat-like/Quinoprotein amine dehydrogenase"/>
    <property type="match status" value="1"/>
</dbReference>
<comment type="caution">
    <text evidence="2">The sequence shown here is derived from an EMBL/GenBank/DDBJ whole genome shotgun (WGS) entry which is preliminary data.</text>
</comment>
<organism evidence="2 3">
    <name type="scientific">Pseudocohnilembus persalinus</name>
    <name type="common">Ciliate</name>
    <dbReference type="NCBI Taxonomy" id="266149"/>
    <lineage>
        <taxon>Eukaryota</taxon>
        <taxon>Sar</taxon>
        <taxon>Alveolata</taxon>
        <taxon>Ciliophora</taxon>
        <taxon>Intramacronucleata</taxon>
        <taxon>Oligohymenophorea</taxon>
        <taxon>Scuticociliatia</taxon>
        <taxon>Philasterida</taxon>
        <taxon>Pseudocohnilembidae</taxon>
        <taxon>Pseudocohnilembus</taxon>
    </lineage>
</organism>
<name>A0A0V0QTC1_PSEPJ</name>
<dbReference type="Proteomes" id="UP000054937">
    <property type="component" value="Unassembled WGS sequence"/>
</dbReference>
<dbReference type="GO" id="GO:0036064">
    <property type="term" value="C:ciliary basal body"/>
    <property type="evidence" value="ECO:0007669"/>
    <property type="project" value="TreeGrafter"/>
</dbReference>
<accession>A0A0V0QTC1</accession>
<dbReference type="InterPro" id="IPR052803">
    <property type="entry name" value="Cilium-Associated_Jouberin"/>
</dbReference>
<dbReference type="PANTHER" id="PTHR44499">
    <property type="entry name" value="JOUBERIN"/>
    <property type="match status" value="1"/>
</dbReference>
<dbReference type="EMBL" id="LDAU01000108">
    <property type="protein sequence ID" value="KRX05441.1"/>
    <property type="molecule type" value="Genomic_DNA"/>
</dbReference>
<sequence length="191" mass="22730">MQKSMVNSFVDLDKHEEPSENDIRKNRRRRNRGEKCYIPDKFFAKFTSASLGCFRLEFSHNGRFLAAACTEKDSRTCIKFFEVEDTIDEVFRYRGHTNLIHEITWSENDQYMASCSSDFTTKIWAVPYETNDKITEEQSEQQFLVATLNHPSYVYSVKFHPKSKPVKKYVKIIINVFYQFYKKQKIKLRIC</sequence>
<dbReference type="AlphaFoldDB" id="A0A0V0QTC1"/>
<gene>
    <name evidence="2" type="ORF">PPERSA_05550</name>
</gene>
<evidence type="ECO:0000313" key="2">
    <source>
        <dbReference type="EMBL" id="KRX05441.1"/>
    </source>
</evidence>
<dbReference type="PANTHER" id="PTHR44499:SF1">
    <property type="entry name" value="JOUBERIN"/>
    <property type="match status" value="1"/>
</dbReference>
<reference evidence="2 3" key="1">
    <citation type="journal article" date="2015" name="Sci. Rep.">
        <title>Genome of the facultative scuticociliatosis pathogen Pseudocohnilembus persalinus provides insight into its virulence through horizontal gene transfer.</title>
        <authorList>
            <person name="Xiong J."/>
            <person name="Wang G."/>
            <person name="Cheng J."/>
            <person name="Tian M."/>
            <person name="Pan X."/>
            <person name="Warren A."/>
            <person name="Jiang C."/>
            <person name="Yuan D."/>
            <person name="Miao W."/>
        </authorList>
    </citation>
    <scope>NUCLEOTIDE SEQUENCE [LARGE SCALE GENOMIC DNA]</scope>
    <source>
        <strain evidence="2">36N120E</strain>
    </source>
</reference>
<evidence type="ECO:0000313" key="3">
    <source>
        <dbReference type="Proteomes" id="UP000054937"/>
    </source>
</evidence>
<dbReference type="InterPro" id="IPR001680">
    <property type="entry name" value="WD40_rpt"/>
</dbReference>
<dbReference type="InParanoid" id="A0A0V0QTC1"/>
<keyword evidence="3" id="KW-1185">Reference proteome</keyword>
<dbReference type="Pfam" id="PF00400">
    <property type="entry name" value="WD40"/>
    <property type="match status" value="1"/>
</dbReference>
<protein>
    <submittedName>
        <fullName evidence="2">WD40-repeat-containing domain</fullName>
    </submittedName>
</protein>
<dbReference type="InterPro" id="IPR015943">
    <property type="entry name" value="WD40/YVTN_repeat-like_dom_sf"/>
</dbReference>
<dbReference type="GO" id="GO:0044458">
    <property type="term" value="P:motile cilium assembly"/>
    <property type="evidence" value="ECO:0007669"/>
    <property type="project" value="TreeGrafter"/>
</dbReference>
<dbReference type="PROSITE" id="PS50082">
    <property type="entry name" value="WD_REPEATS_2"/>
    <property type="match status" value="1"/>
</dbReference>
<dbReference type="OrthoDB" id="2096344at2759"/>